<dbReference type="GeneID" id="34622015"/>
<sequence length="273" mass="30382">MPITHRTSKTTKGWVRPKQKSNGNAACNSDKTPAAPSQSNTGESTKRQTKKYSSLLLSQDAGRCMHAHVDVKFEAVGTFGFEAAIDLGPAQRRCIGEQLSKHVLIVGEFKVTHPSTGGPPGAATGPLLMHVQVTDPVNKTPVFQQSSRDKIKTGFTSTKPGVHMFCVKNISKQQITVDIQLLWGPAARDYSQLAKAEHLDEVMVQLVQLQDKLKLYHNNILFMREKEEHMRQENEATASRLIFYCGINILLLVASSVISGFFFKRFFRSKKII</sequence>
<dbReference type="OrthoDB" id="759142at2759"/>
<dbReference type="SMART" id="SM01190">
    <property type="entry name" value="EMP24_GP25L"/>
    <property type="match status" value="1"/>
</dbReference>
<dbReference type="Proteomes" id="UP000515125">
    <property type="component" value="Unplaced"/>
</dbReference>
<accession>A0A6P5WCZ4</accession>
<organism evidence="10 11">
    <name type="scientific">Cyclospora cayetanensis</name>
    <dbReference type="NCBI Taxonomy" id="88456"/>
    <lineage>
        <taxon>Eukaryota</taxon>
        <taxon>Sar</taxon>
        <taxon>Alveolata</taxon>
        <taxon>Apicomplexa</taxon>
        <taxon>Conoidasida</taxon>
        <taxon>Coccidia</taxon>
        <taxon>Eucoccidiorida</taxon>
        <taxon>Eimeriorina</taxon>
        <taxon>Eimeriidae</taxon>
        <taxon>Cyclospora</taxon>
    </lineage>
</organism>
<evidence type="ECO:0000256" key="1">
    <source>
        <dbReference type="ARBA" id="ARBA00004479"/>
    </source>
</evidence>
<evidence type="ECO:0000313" key="10">
    <source>
        <dbReference type="Proteomes" id="UP000515125"/>
    </source>
</evidence>
<evidence type="ECO:0000256" key="8">
    <source>
        <dbReference type="SAM" id="Phobius"/>
    </source>
</evidence>
<feature type="domain" description="GOLD" evidence="9">
    <location>
        <begin position="82"/>
        <end position="268"/>
    </location>
</feature>
<evidence type="ECO:0000256" key="6">
    <source>
        <dbReference type="ARBA" id="ARBA00023136"/>
    </source>
</evidence>
<dbReference type="RefSeq" id="XP_022589197.2">
    <property type="nucleotide sequence ID" value="XM_022735197.2"/>
</dbReference>
<name>A0A6P5WCZ4_9EIME</name>
<feature type="region of interest" description="Disordered" evidence="7">
    <location>
        <begin position="1"/>
        <end position="51"/>
    </location>
</feature>
<comment type="similarity">
    <text evidence="2">Belongs to the EMP24/GP25L family.</text>
</comment>
<keyword evidence="4" id="KW-0732">Signal</keyword>
<evidence type="ECO:0000256" key="4">
    <source>
        <dbReference type="ARBA" id="ARBA00022729"/>
    </source>
</evidence>
<keyword evidence="5 8" id="KW-1133">Transmembrane helix</keyword>
<evidence type="ECO:0000256" key="2">
    <source>
        <dbReference type="ARBA" id="ARBA00007104"/>
    </source>
</evidence>
<keyword evidence="6 8" id="KW-0472">Membrane</keyword>
<dbReference type="Pfam" id="PF01105">
    <property type="entry name" value="EMP24_GP25L"/>
    <property type="match status" value="1"/>
</dbReference>
<evidence type="ECO:0000259" key="9">
    <source>
        <dbReference type="SMART" id="SM01190"/>
    </source>
</evidence>
<evidence type="ECO:0000256" key="7">
    <source>
        <dbReference type="SAM" id="MobiDB-lite"/>
    </source>
</evidence>
<keyword evidence="10" id="KW-1185">Reference proteome</keyword>
<protein>
    <submittedName>
        <fullName evidence="11">Transmembrane protein Tmp21</fullName>
    </submittedName>
</protein>
<feature type="compositionally biased region" description="Polar residues" evidence="7">
    <location>
        <begin position="20"/>
        <end position="43"/>
    </location>
</feature>
<dbReference type="InterPro" id="IPR009038">
    <property type="entry name" value="GOLD_dom"/>
</dbReference>
<comment type="subcellular location">
    <subcellularLocation>
        <location evidence="1">Membrane</location>
        <topology evidence="1">Single-pass type I membrane protein</topology>
    </subcellularLocation>
</comment>
<evidence type="ECO:0000256" key="5">
    <source>
        <dbReference type="ARBA" id="ARBA00022989"/>
    </source>
</evidence>
<dbReference type="InterPro" id="IPR015720">
    <property type="entry name" value="Emp24-like"/>
</dbReference>
<proteinExistence type="inferred from homology"/>
<dbReference type="GO" id="GO:0016020">
    <property type="term" value="C:membrane"/>
    <property type="evidence" value="ECO:0007669"/>
    <property type="project" value="UniProtKB-SubCell"/>
</dbReference>
<reference evidence="11" key="1">
    <citation type="submission" date="2025-08" db="UniProtKB">
        <authorList>
            <consortium name="RefSeq"/>
        </authorList>
    </citation>
    <scope>IDENTIFICATION</scope>
</reference>
<dbReference type="AlphaFoldDB" id="A0A6P5WCZ4"/>
<dbReference type="PANTHER" id="PTHR22811">
    <property type="entry name" value="TRANSMEMBRANE EMP24 DOMAIN-CONTAINING PROTEIN"/>
    <property type="match status" value="1"/>
</dbReference>
<evidence type="ECO:0000313" key="11">
    <source>
        <dbReference type="RefSeq" id="XP_022589197.2"/>
    </source>
</evidence>
<gene>
    <name evidence="11" type="primary">LOC34622015</name>
</gene>
<evidence type="ECO:0000256" key="3">
    <source>
        <dbReference type="ARBA" id="ARBA00022692"/>
    </source>
</evidence>
<feature type="transmembrane region" description="Helical" evidence="8">
    <location>
        <begin position="241"/>
        <end position="263"/>
    </location>
</feature>
<keyword evidence="3 8" id="KW-0812">Transmembrane</keyword>